<name>A0A0P6K111_AEDAE</name>
<proteinExistence type="evidence at transcript level"/>
<accession>A0A0P6K111</accession>
<dbReference type="EMBL" id="GDUN01000361">
    <property type="protein sequence ID" value="JAN95558.1"/>
    <property type="molecule type" value="mRNA"/>
</dbReference>
<organism evidence="1">
    <name type="scientific">Aedes aegypti</name>
    <name type="common">Yellowfever mosquito</name>
    <name type="synonym">Culex aegypti</name>
    <dbReference type="NCBI Taxonomy" id="7159"/>
    <lineage>
        <taxon>Eukaryota</taxon>
        <taxon>Metazoa</taxon>
        <taxon>Ecdysozoa</taxon>
        <taxon>Arthropoda</taxon>
        <taxon>Hexapoda</taxon>
        <taxon>Insecta</taxon>
        <taxon>Pterygota</taxon>
        <taxon>Neoptera</taxon>
        <taxon>Endopterygota</taxon>
        <taxon>Diptera</taxon>
        <taxon>Nematocera</taxon>
        <taxon>Culicoidea</taxon>
        <taxon>Culicidae</taxon>
        <taxon>Culicinae</taxon>
        <taxon>Aedini</taxon>
        <taxon>Aedes</taxon>
        <taxon>Stegomyia</taxon>
    </lineage>
</organism>
<protein>
    <submittedName>
        <fullName evidence="1">Uncharacterized protein</fullName>
    </submittedName>
</protein>
<evidence type="ECO:0000313" key="1">
    <source>
        <dbReference type="EMBL" id="JAN95558.1"/>
    </source>
</evidence>
<feature type="non-terminal residue" evidence="1">
    <location>
        <position position="1"/>
    </location>
</feature>
<dbReference type="AlphaFoldDB" id="A0A0P6K111"/>
<reference evidence="1" key="1">
    <citation type="journal article" date="2016" name="PLoS ONE">
        <title>A Deep Insight into the Sialome of Male and Female Aedes aegypti Mosquitoes.</title>
        <authorList>
            <person name="Ribeiro J.M."/>
            <person name="Martin-Martin I."/>
            <person name="Arca B."/>
            <person name="Calvo E."/>
        </authorList>
    </citation>
    <scope>NUCLEOTIDE SEQUENCE</scope>
    <source>
        <strain evidence="1">Liverpool</strain>
        <tissue evidence="1">Salivary glands</tissue>
    </source>
</reference>
<sequence length="178" mass="18888">RERARGEGTFMVVTCRLLHTGWQICGLVECRICSLLPRCSSGSSGSDLASVDPCGGKVGRPRGSGMTSLVLADGVVPHRMLGTRERGLTHQSSLGLHLHSGRYYSHVACASTIADGTRRTPARGSPASPKLVAPLDEFHGSNQVVPTPKRGLRCLLGLSSFGDWIRLAPTASWDGISP</sequence>